<dbReference type="EMBL" id="DVOL01000058">
    <property type="protein sequence ID" value="HIV10903.1"/>
    <property type="molecule type" value="Genomic_DNA"/>
</dbReference>
<evidence type="ECO:0000259" key="11">
    <source>
        <dbReference type="PROSITE" id="PS51898"/>
    </source>
</evidence>
<dbReference type="PROSITE" id="PS51900">
    <property type="entry name" value="CB"/>
    <property type="match status" value="1"/>
</dbReference>
<dbReference type="GO" id="GO:0006310">
    <property type="term" value="P:DNA recombination"/>
    <property type="evidence" value="ECO:0007669"/>
    <property type="project" value="UniProtKB-KW"/>
</dbReference>
<evidence type="ECO:0000259" key="12">
    <source>
        <dbReference type="PROSITE" id="PS51900"/>
    </source>
</evidence>
<evidence type="ECO:0000313" key="13">
    <source>
        <dbReference type="EMBL" id="HIV10903.1"/>
    </source>
</evidence>
<comment type="caution">
    <text evidence="13">The sequence shown here is derived from an EMBL/GenBank/DDBJ whole genome shotgun (WGS) entry which is preliminary data.</text>
</comment>
<evidence type="ECO:0000256" key="9">
    <source>
        <dbReference type="PROSITE-ProRule" id="PRU01248"/>
    </source>
</evidence>
<accession>A0A9D1T4Z2</accession>
<evidence type="ECO:0000256" key="6">
    <source>
        <dbReference type="ARBA" id="ARBA00023125"/>
    </source>
</evidence>
<reference evidence="13" key="1">
    <citation type="submission" date="2020-10" db="EMBL/GenBank/DDBJ databases">
        <authorList>
            <person name="Gilroy R."/>
        </authorList>
    </citation>
    <scope>NUCLEOTIDE SEQUENCE</scope>
    <source>
        <strain evidence="13">1370</strain>
    </source>
</reference>
<dbReference type="InterPro" id="IPR050090">
    <property type="entry name" value="Tyrosine_recombinase_XerCD"/>
</dbReference>
<evidence type="ECO:0000256" key="1">
    <source>
        <dbReference type="ARBA" id="ARBA00004496"/>
    </source>
</evidence>
<dbReference type="AlphaFoldDB" id="A0A9D1T4Z2"/>
<dbReference type="InterPro" id="IPR013762">
    <property type="entry name" value="Integrase-like_cat_sf"/>
</dbReference>
<keyword evidence="7" id="KW-0233">DNA recombination</keyword>
<comment type="subcellular location">
    <subcellularLocation>
        <location evidence="1">Cytoplasm</location>
    </subcellularLocation>
</comment>
<keyword evidence="4" id="KW-0159">Chromosome partition</keyword>
<dbReference type="Gene3D" id="1.10.443.10">
    <property type="entry name" value="Intergrase catalytic core"/>
    <property type="match status" value="1"/>
</dbReference>
<evidence type="ECO:0000256" key="3">
    <source>
        <dbReference type="ARBA" id="ARBA00022618"/>
    </source>
</evidence>
<proteinExistence type="predicted"/>
<dbReference type="Pfam" id="PF00589">
    <property type="entry name" value="Phage_integrase"/>
    <property type="match status" value="1"/>
</dbReference>
<dbReference type="GO" id="GO:0003677">
    <property type="term" value="F:DNA binding"/>
    <property type="evidence" value="ECO:0007669"/>
    <property type="project" value="UniProtKB-UniRule"/>
</dbReference>
<keyword evidence="8" id="KW-0131">Cell cycle</keyword>
<evidence type="ECO:0000256" key="7">
    <source>
        <dbReference type="ARBA" id="ARBA00023172"/>
    </source>
</evidence>
<name>A0A9D1T4Z2_9FIRM</name>
<feature type="domain" description="Tyr recombinase" evidence="11">
    <location>
        <begin position="134"/>
        <end position="317"/>
    </location>
</feature>
<dbReference type="SUPFAM" id="SSF56349">
    <property type="entry name" value="DNA breaking-rejoining enzymes"/>
    <property type="match status" value="1"/>
</dbReference>
<reference evidence="13" key="2">
    <citation type="journal article" date="2021" name="PeerJ">
        <title>Extensive microbial diversity within the chicken gut microbiome revealed by metagenomics and culture.</title>
        <authorList>
            <person name="Gilroy R."/>
            <person name="Ravi A."/>
            <person name="Getino M."/>
            <person name="Pursley I."/>
            <person name="Horton D.L."/>
            <person name="Alikhan N.F."/>
            <person name="Baker D."/>
            <person name="Gharbi K."/>
            <person name="Hall N."/>
            <person name="Watson M."/>
            <person name="Adriaenssens E.M."/>
            <person name="Foster-Nyarko E."/>
            <person name="Jarju S."/>
            <person name="Secka A."/>
            <person name="Antonio M."/>
            <person name="Oren A."/>
            <person name="Chaudhuri R.R."/>
            <person name="La Ragione R."/>
            <person name="Hildebrand F."/>
            <person name="Pallen M.J."/>
        </authorList>
    </citation>
    <scope>NUCLEOTIDE SEQUENCE</scope>
    <source>
        <strain evidence="13">1370</strain>
    </source>
</reference>
<dbReference type="PANTHER" id="PTHR30349:SF77">
    <property type="entry name" value="TYROSINE RECOMBINASE XERC"/>
    <property type="match status" value="1"/>
</dbReference>
<feature type="domain" description="Core-binding (CB)" evidence="12">
    <location>
        <begin position="7"/>
        <end position="112"/>
    </location>
</feature>
<gene>
    <name evidence="13" type="ORF">IAD28_04345</name>
</gene>
<dbReference type="PANTHER" id="PTHR30349">
    <property type="entry name" value="PHAGE INTEGRASE-RELATED"/>
    <property type="match status" value="1"/>
</dbReference>
<dbReference type="GO" id="GO:0051301">
    <property type="term" value="P:cell division"/>
    <property type="evidence" value="ECO:0007669"/>
    <property type="project" value="UniProtKB-KW"/>
</dbReference>
<feature type="region of interest" description="Disordered" evidence="10">
    <location>
        <begin position="313"/>
        <end position="351"/>
    </location>
</feature>
<protein>
    <submittedName>
        <fullName evidence="13">Tyrosine recombinase XerC</fullName>
    </submittedName>
</protein>
<dbReference type="Proteomes" id="UP000823960">
    <property type="component" value="Unassembled WGS sequence"/>
</dbReference>
<evidence type="ECO:0000256" key="8">
    <source>
        <dbReference type="ARBA" id="ARBA00023306"/>
    </source>
</evidence>
<keyword evidence="3" id="KW-0132">Cell division</keyword>
<dbReference type="GO" id="GO:0005737">
    <property type="term" value="C:cytoplasm"/>
    <property type="evidence" value="ECO:0007669"/>
    <property type="project" value="UniProtKB-SubCell"/>
</dbReference>
<dbReference type="InterPro" id="IPR002104">
    <property type="entry name" value="Integrase_catalytic"/>
</dbReference>
<evidence type="ECO:0000256" key="5">
    <source>
        <dbReference type="ARBA" id="ARBA00022908"/>
    </source>
</evidence>
<keyword evidence="5" id="KW-0229">DNA integration</keyword>
<keyword evidence="6 9" id="KW-0238">DNA-binding</keyword>
<dbReference type="InterPro" id="IPR044068">
    <property type="entry name" value="CB"/>
</dbReference>
<sequence>MGVDYKADCPDYLLDYLVYVGSVASRSKRTVEAYYLDLRVFLRYLRIIHNDIDTSTPFDEITISSVPFEYIRSFELSDAYLYMNYLTVERHNSNKTRARKTSSLKKFFNYLYIKKSLLSVNPLEHLEGPKLGKPLPKFLDLDQSVSLLESIDGANKVRDYCIITLFLNCGMRLSELAGLNLSSYSKGSRTLRVVGKGNKDRILYLNDACVKALEDYLKVRPKDSVDKNAVFLSSRLRTHPRMSTRRIQQVVEEQLRRAGLGNLGISVHKLRHTCATLLYEYGNVDLLVLRDTLGHENLSTTEIYTHLSDADRRRAANASPLSGERLADSQGSSQDGGTKAESPDISDNNES</sequence>
<dbReference type="InterPro" id="IPR010998">
    <property type="entry name" value="Integrase_recombinase_N"/>
</dbReference>
<evidence type="ECO:0000256" key="10">
    <source>
        <dbReference type="SAM" id="MobiDB-lite"/>
    </source>
</evidence>
<dbReference type="Gene3D" id="1.10.150.130">
    <property type="match status" value="1"/>
</dbReference>
<dbReference type="PROSITE" id="PS51898">
    <property type="entry name" value="TYR_RECOMBINASE"/>
    <property type="match status" value="1"/>
</dbReference>
<evidence type="ECO:0000256" key="2">
    <source>
        <dbReference type="ARBA" id="ARBA00022490"/>
    </source>
</evidence>
<keyword evidence="2" id="KW-0963">Cytoplasm</keyword>
<evidence type="ECO:0000256" key="4">
    <source>
        <dbReference type="ARBA" id="ARBA00022829"/>
    </source>
</evidence>
<dbReference type="GO" id="GO:0015074">
    <property type="term" value="P:DNA integration"/>
    <property type="evidence" value="ECO:0007669"/>
    <property type="project" value="UniProtKB-KW"/>
</dbReference>
<organism evidence="13 14">
    <name type="scientific">Candidatus Faeciplasma avium</name>
    <dbReference type="NCBI Taxonomy" id="2840798"/>
    <lineage>
        <taxon>Bacteria</taxon>
        <taxon>Bacillati</taxon>
        <taxon>Bacillota</taxon>
        <taxon>Clostridia</taxon>
        <taxon>Eubacteriales</taxon>
        <taxon>Oscillospiraceae</taxon>
        <taxon>Oscillospiraceae incertae sedis</taxon>
        <taxon>Candidatus Faeciplasma</taxon>
    </lineage>
</organism>
<dbReference type="InterPro" id="IPR011010">
    <property type="entry name" value="DNA_brk_join_enz"/>
</dbReference>
<evidence type="ECO:0000313" key="14">
    <source>
        <dbReference type="Proteomes" id="UP000823960"/>
    </source>
</evidence>
<dbReference type="GO" id="GO:0007059">
    <property type="term" value="P:chromosome segregation"/>
    <property type="evidence" value="ECO:0007669"/>
    <property type="project" value="UniProtKB-KW"/>
</dbReference>